<keyword evidence="1" id="KW-0472">Membrane</keyword>
<dbReference type="eggNOG" id="COG5662">
    <property type="taxonomic scope" value="Bacteria"/>
</dbReference>
<name>A0A0H3L2M8_PANAA</name>
<dbReference type="EMBL" id="AP012032">
    <property type="protein sequence ID" value="BAK11037.1"/>
    <property type="molecule type" value="Genomic_DNA"/>
</dbReference>
<accession>A0A0H3L2M8</accession>
<dbReference type="PATRIC" id="fig|932677.3.peg.1095"/>
<dbReference type="RefSeq" id="WP_014593535.1">
    <property type="nucleotide sequence ID" value="NC_017531.2"/>
</dbReference>
<keyword evidence="1" id="KW-0812">Transmembrane</keyword>
<dbReference type="Proteomes" id="UP000006690">
    <property type="component" value="Chromosome"/>
</dbReference>
<evidence type="ECO:0000313" key="1">
    <source>
        <dbReference type="EMBL" id="BAK11037.1"/>
    </source>
</evidence>
<dbReference type="OrthoDB" id="7006010at2"/>
<proteinExistence type="predicted"/>
<evidence type="ECO:0000313" key="2">
    <source>
        <dbReference type="Proteomes" id="UP000006690"/>
    </source>
</evidence>
<gene>
    <name evidence="1" type="ordered locus">PAJ_0957</name>
</gene>
<organism evidence="1 2">
    <name type="scientific">Pantoea ananatis (strain AJ13355)</name>
    <dbReference type="NCBI Taxonomy" id="932677"/>
    <lineage>
        <taxon>Bacteria</taxon>
        <taxon>Pseudomonadati</taxon>
        <taxon>Pseudomonadota</taxon>
        <taxon>Gammaproteobacteria</taxon>
        <taxon>Enterobacterales</taxon>
        <taxon>Erwiniaceae</taxon>
        <taxon>Pantoea</taxon>
    </lineage>
</organism>
<dbReference type="AlphaFoldDB" id="A0A0H3L2M8"/>
<sequence>MNTLRFAPPFSDEALVAWLDGEMNPEDARRLELLLETDAELAERIDELMKSQLDFDTAFAPLLDKAPEAKMQRRLDALLNAPTRAPAADVVATATSGISRRSLIAASLSFLMIGSGLGYLARPAKTTLSESEKIRDLEAQYMSLYSAETLLDADNSPAALQHGLARTAQDIGLNLNTQQLSLPDAELKMVRMLRYDSTSIAQIAWIHAEYGPMALCISPDAQPASTGLQREQRHDMRLVWWHHGGYQFVLIGRNPDEALASSASALKNALSA</sequence>
<dbReference type="KEGG" id="paj:PAJ_0957"/>
<reference evidence="2" key="1">
    <citation type="journal article" date="2012" name="Appl. Microbiol. Biotechnol.">
        <title>The complete genome sequence of Pantoea ananatis AJ13355, an organism with great biotechnological potential.</title>
        <authorList>
            <person name="Hara Y."/>
            <person name="Kadotani N."/>
            <person name="Izui H."/>
            <person name="Katashkina J.I."/>
            <person name="Kuvaeva T.M."/>
            <person name="Andreeva I.G."/>
            <person name="Golubeva L.I."/>
            <person name="Malko D.B."/>
            <person name="Makeev V.J."/>
            <person name="Mashko S.V."/>
            <person name="Kozlov Y.I."/>
        </authorList>
    </citation>
    <scope>NUCLEOTIDE SEQUENCE [LARGE SCALE GENOMIC DNA]</scope>
    <source>
        <strain evidence="2">AJ13355</strain>
    </source>
</reference>
<dbReference type="HOGENOM" id="CLU_093129_0_0_6"/>
<protein>
    <submittedName>
        <fullName evidence="1">Transmembrane transcriptional regulator</fullName>
    </submittedName>
</protein>